<name>A0A401RVB7_CHIPU</name>
<evidence type="ECO:0000256" key="1">
    <source>
        <dbReference type="SAM" id="MobiDB-lite"/>
    </source>
</evidence>
<reference evidence="2 3" key="1">
    <citation type="journal article" date="2018" name="Nat. Ecol. Evol.">
        <title>Shark genomes provide insights into elasmobranch evolution and the origin of vertebrates.</title>
        <authorList>
            <person name="Hara Y"/>
            <person name="Yamaguchi K"/>
            <person name="Onimaru K"/>
            <person name="Kadota M"/>
            <person name="Koyanagi M"/>
            <person name="Keeley SD"/>
            <person name="Tatsumi K"/>
            <person name="Tanaka K"/>
            <person name="Motone F"/>
            <person name="Kageyama Y"/>
            <person name="Nozu R"/>
            <person name="Adachi N"/>
            <person name="Nishimura O"/>
            <person name="Nakagawa R"/>
            <person name="Tanegashima C"/>
            <person name="Kiyatake I"/>
            <person name="Matsumoto R"/>
            <person name="Murakumo K"/>
            <person name="Nishida K"/>
            <person name="Terakita A"/>
            <person name="Kuratani S"/>
            <person name="Sato K"/>
            <person name="Hyodo S Kuraku.S."/>
        </authorList>
    </citation>
    <scope>NUCLEOTIDE SEQUENCE [LARGE SCALE GENOMIC DNA]</scope>
</reference>
<protein>
    <submittedName>
        <fullName evidence="2">Uncharacterized protein</fullName>
    </submittedName>
</protein>
<evidence type="ECO:0000313" key="2">
    <source>
        <dbReference type="EMBL" id="GCC22062.1"/>
    </source>
</evidence>
<feature type="compositionally biased region" description="Basic and acidic residues" evidence="1">
    <location>
        <begin position="27"/>
        <end position="42"/>
    </location>
</feature>
<dbReference type="AlphaFoldDB" id="A0A401RVB7"/>
<dbReference type="EMBL" id="BEZZ01000006">
    <property type="protein sequence ID" value="GCC22062.1"/>
    <property type="molecule type" value="Genomic_DNA"/>
</dbReference>
<feature type="region of interest" description="Disordered" evidence="1">
    <location>
        <begin position="22"/>
        <end position="51"/>
    </location>
</feature>
<comment type="caution">
    <text evidence="2">The sequence shown here is derived from an EMBL/GenBank/DDBJ whole genome shotgun (WGS) entry which is preliminary data.</text>
</comment>
<evidence type="ECO:0000313" key="3">
    <source>
        <dbReference type="Proteomes" id="UP000287033"/>
    </source>
</evidence>
<accession>A0A401RVB7</accession>
<proteinExistence type="predicted"/>
<keyword evidence="3" id="KW-1185">Reference proteome</keyword>
<dbReference type="Proteomes" id="UP000287033">
    <property type="component" value="Unassembled WGS sequence"/>
</dbReference>
<gene>
    <name evidence="2" type="ORF">chiPu_0000447</name>
</gene>
<sequence length="73" mass="8115">MLTDCRPLEIPKTKNAGLVFSTDVELDPDRQDPTEHYSREASRQIPSGDSCVKTSVSWENRQLGGKIPVEADV</sequence>
<organism evidence="2 3">
    <name type="scientific">Chiloscyllium punctatum</name>
    <name type="common">Brownbanded bambooshark</name>
    <name type="synonym">Hemiscyllium punctatum</name>
    <dbReference type="NCBI Taxonomy" id="137246"/>
    <lineage>
        <taxon>Eukaryota</taxon>
        <taxon>Metazoa</taxon>
        <taxon>Chordata</taxon>
        <taxon>Craniata</taxon>
        <taxon>Vertebrata</taxon>
        <taxon>Chondrichthyes</taxon>
        <taxon>Elasmobranchii</taxon>
        <taxon>Galeomorphii</taxon>
        <taxon>Galeoidea</taxon>
        <taxon>Orectolobiformes</taxon>
        <taxon>Hemiscylliidae</taxon>
        <taxon>Chiloscyllium</taxon>
    </lineage>
</organism>